<evidence type="ECO:0000256" key="1">
    <source>
        <dbReference type="ARBA" id="ARBA00004123"/>
    </source>
</evidence>
<keyword evidence="9" id="KW-1185">Reference proteome</keyword>
<keyword evidence="2" id="KW-0805">Transcription regulation</keyword>
<dbReference type="InterPro" id="IPR016177">
    <property type="entry name" value="DNA-bd_dom_sf"/>
</dbReference>
<dbReference type="AlphaFoldDB" id="A0ABD1TER9"/>
<evidence type="ECO:0000256" key="3">
    <source>
        <dbReference type="ARBA" id="ARBA00023125"/>
    </source>
</evidence>
<evidence type="ECO:0000256" key="6">
    <source>
        <dbReference type="SAM" id="MobiDB-lite"/>
    </source>
</evidence>
<dbReference type="CDD" id="cd00122">
    <property type="entry name" value="MBD"/>
    <property type="match status" value="1"/>
</dbReference>
<evidence type="ECO:0000256" key="2">
    <source>
        <dbReference type="ARBA" id="ARBA00023015"/>
    </source>
</evidence>
<dbReference type="Gene3D" id="3.30.890.10">
    <property type="entry name" value="Methyl-cpg-binding Protein 2, Chain A"/>
    <property type="match status" value="1"/>
</dbReference>
<protein>
    <submittedName>
        <fullName evidence="8">Methyl-CpG-binding domain-containing protein 6</fullName>
    </submittedName>
</protein>
<feature type="compositionally biased region" description="Pro residues" evidence="6">
    <location>
        <begin position="1"/>
        <end position="18"/>
    </location>
</feature>
<evidence type="ECO:0000259" key="7">
    <source>
        <dbReference type="PROSITE" id="PS50982"/>
    </source>
</evidence>
<comment type="caution">
    <text evidence="8">The sequence shown here is derived from an EMBL/GenBank/DDBJ whole genome shotgun (WGS) entry which is preliminary data.</text>
</comment>
<feature type="compositionally biased region" description="Basic and acidic residues" evidence="6">
    <location>
        <begin position="95"/>
        <end position="106"/>
    </location>
</feature>
<organism evidence="8 9">
    <name type="scientific">Abeliophyllum distichum</name>
    <dbReference type="NCBI Taxonomy" id="126358"/>
    <lineage>
        <taxon>Eukaryota</taxon>
        <taxon>Viridiplantae</taxon>
        <taxon>Streptophyta</taxon>
        <taxon>Embryophyta</taxon>
        <taxon>Tracheophyta</taxon>
        <taxon>Spermatophyta</taxon>
        <taxon>Magnoliopsida</taxon>
        <taxon>eudicotyledons</taxon>
        <taxon>Gunneridae</taxon>
        <taxon>Pentapetalae</taxon>
        <taxon>asterids</taxon>
        <taxon>lamiids</taxon>
        <taxon>Lamiales</taxon>
        <taxon>Oleaceae</taxon>
        <taxon>Forsythieae</taxon>
        <taxon>Abeliophyllum</taxon>
    </lineage>
</organism>
<evidence type="ECO:0000313" key="9">
    <source>
        <dbReference type="Proteomes" id="UP001604336"/>
    </source>
</evidence>
<dbReference type="Proteomes" id="UP001604336">
    <property type="component" value="Unassembled WGS sequence"/>
</dbReference>
<keyword evidence="4" id="KW-0804">Transcription</keyword>
<feature type="region of interest" description="Disordered" evidence="6">
    <location>
        <begin position="214"/>
        <end position="247"/>
    </location>
</feature>
<feature type="region of interest" description="Disordered" evidence="6">
    <location>
        <begin position="1"/>
        <end position="192"/>
    </location>
</feature>
<keyword evidence="3" id="KW-0238">DNA-binding</keyword>
<evidence type="ECO:0000256" key="4">
    <source>
        <dbReference type="ARBA" id="ARBA00023163"/>
    </source>
</evidence>
<accession>A0ABD1TER9</accession>
<dbReference type="SMART" id="SM00391">
    <property type="entry name" value="MBD"/>
    <property type="match status" value="1"/>
</dbReference>
<evidence type="ECO:0000256" key="5">
    <source>
        <dbReference type="ARBA" id="ARBA00023242"/>
    </source>
</evidence>
<dbReference type="GO" id="GO:0003677">
    <property type="term" value="F:DNA binding"/>
    <property type="evidence" value="ECO:0007669"/>
    <property type="project" value="UniProtKB-KW"/>
</dbReference>
<dbReference type="SUPFAM" id="SSF54171">
    <property type="entry name" value="DNA-binding domain"/>
    <property type="match status" value="1"/>
</dbReference>
<reference evidence="9" key="1">
    <citation type="submission" date="2024-07" db="EMBL/GenBank/DDBJ databases">
        <title>Two chromosome-level genome assemblies of Korean endemic species Abeliophyllum distichum and Forsythia ovata (Oleaceae).</title>
        <authorList>
            <person name="Jang H."/>
        </authorList>
    </citation>
    <scope>NUCLEOTIDE SEQUENCE [LARGE SCALE GENOMIC DNA]</scope>
</reference>
<name>A0ABD1TER9_9LAMI</name>
<sequence length="247" mass="26995">MSENSSPPPVTPPNPTPVDPNNDTGDAILPDPLLESGSFIDADQNEAEPETPPNQQRQSIPEGEQGSGSGIASEPISVAAPADGSAGPTRPPMKRNLEEMAKRPDWLPENWTIDLRVRSSGATAGSIDRYYRDPSGKKFRSKNEVMHYLETGNKLKRKPNSDAEATPSESPGSKKQKKSSSKRKKSEALKFDFLNPPTAVSWTCTNAPQETWTARVDNKRVPESRQREWAAAFQQVTEPKGNEGTSN</sequence>
<feature type="compositionally biased region" description="Basic and acidic residues" evidence="6">
    <location>
        <begin position="129"/>
        <end position="147"/>
    </location>
</feature>
<keyword evidence="5" id="KW-0539">Nucleus</keyword>
<dbReference type="PANTHER" id="PTHR12396:SF46">
    <property type="entry name" value="METHYL-CPG-BINDING DOMAIN-CONTAINING PROTEIN 6"/>
    <property type="match status" value="1"/>
</dbReference>
<dbReference type="PROSITE" id="PS50982">
    <property type="entry name" value="MBD"/>
    <property type="match status" value="1"/>
</dbReference>
<feature type="compositionally biased region" description="Basic residues" evidence="6">
    <location>
        <begin position="174"/>
        <end position="185"/>
    </location>
</feature>
<proteinExistence type="predicted"/>
<dbReference type="Pfam" id="PF01429">
    <property type="entry name" value="MBD"/>
    <property type="match status" value="1"/>
</dbReference>
<gene>
    <name evidence="8" type="ORF">Adt_16655</name>
</gene>
<feature type="compositionally biased region" description="Basic and acidic residues" evidence="6">
    <location>
        <begin position="216"/>
        <end position="228"/>
    </location>
</feature>
<comment type="subcellular location">
    <subcellularLocation>
        <location evidence="1">Nucleus</location>
    </subcellularLocation>
</comment>
<dbReference type="GO" id="GO:0005634">
    <property type="term" value="C:nucleus"/>
    <property type="evidence" value="ECO:0007669"/>
    <property type="project" value="UniProtKB-SubCell"/>
</dbReference>
<dbReference type="EMBL" id="JBFOLK010000005">
    <property type="protein sequence ID" value="KAL2511055.1"/>
    <property type="molecule type" value="Genomic_DNA"/>
</dbReference>
<feature type="domain" description="MBD" evidence="7">
    <location>
        <begin position="97"/>
        <end position="170"/>
    </location>
</feature>
<evidence type="ECO:0000313" key="8">
    <source>
        <dbReference type="EMBL" id="KAL2511055.1"/>
    </source>
</evidence>
<dbReference type="PANTHER" id="PTHR12396">
    <property type="entry name" value="METHYL-CPG BINDING PROTEIN, MBD"/>
    <property type="match status" value="1"/>
</dbReference>
<dbReference type="InterPro" id="IPR001739">
    <property type="entry name" value="Methyl_CpG_DNA-bd"/>
</dbReference>